<comment type="caution">
    <text evidence="11">The sequence shown here is derived from an EMBL/GenBank/DDBJ whole genome shotgun (WGS) entry which is preliminary data.</text>
</comment>
<gene>
    <name evidence="8" type="primary">rnr</name>
    <name evidence="11" type="ORF">HSCHL_0552</name>
</gene>
<dbReference type="Proteomes" id="UP000244180">
    <property type="component" value="Unassembled WGS sequence"/>
</dbReference>
<evidence type="ECO:0000256" key="9">
    <source>
        <dbReference type="SAM" id="MobiDB-lite"/>
    </source>
</evidence>
<dbReference type="InterPro" id="IPR050180">
    <property type="entry name" value="RNR_Ribonuclease"/>
</dbReference>
<dbReference type="PROSITE" id="PS50126">
    <property type="entry name" value="S1"/>
    <property type="match status" value="1"/>
</dbReference>
<dbReference type="Pfam" id="PF17876">
    <property type="entry name" value="CSD2"/>
    <property type="match status" value="1"/>
</dbReference>
<dbReference type="EMBL" id="PEBV01000005">
    <property type="protein sequence ID" value="PTQ54273.1"/>
    <property type="molecule type" value="Genomic_DNA"/>
</dbReference>
<reference evidence="11 12" key="1">
    <citation type="submission" date="2017-08" db="EMBL/GenBank/DDBJ databases">
        <title>Burning lignite coal seam in the remote Altai Mountains harbors a hydrogen-driven thermophilic microbial community.</title>
        <authorList>
            <person name="Kadnikov V.V."/>
            <person name="Mardanov A.V."/>
            <person name="Ivasenko D."/>
            <person name="Beletsky A.V."/>
            <person name="Karnachuk O.V."/>
            <person name="Ravin N.V."/>
        </authorList>
    </citation>
    <scope>NUCLEOTIDE SEQUENCE [LARGE SCALE GENOMIC DNA]</scope>
    <source>
        <strain evidence="11">AL33</strain>
    </source>
</reference>
<evidence type="ECO:0000256" key="8">
    <source>
        <dbReference type="HAMAP-Rule" id="MF_01895"/>
    </source>
</evidence>
<dbReference type="InterPro" id="IPR012340">
    <property type="entry name" value="NA-bd_OB-fold"/>
</dbReference>
<dbReference type="Pfam" id="PF08206">
    <property type="entry name" value="OB_RNB"/>
    <property type="match status" value="1"/>
</dbReference>
<dbReference type="GO" id="GO:0008859">
    <property type="term" value="F:exoribonuclease II activity"/>
    <property type="evidence" value="ECO:0007669"/>
    <property type="project" value="UniProtKB-UniRule"/>
</dbReference>
<comment type="catalytic activity">
    <reaction evidence="1 8">
        <text>Exonucleolytic cleavage in the 3'- to 5'-direction to yield nucleoside 5'-phosphates.</text>
        <dbReference type="EC" id="3.1.13.1"/>
    </reaction>
</comment>
<protein>
    <recommendedName>
        <fullName evidence="8">Ribonuclease R</fullName>
        <shortName evidence="8">RNase R</shortName>
        <ecNumber evidence="8">3.1.13.1</ecNumber>
    </recommendedName>
</protein>
<dbReference type="GO" id="GO:0003723">
    <property type="term" value="F:RNA binding"/>
    <property type="evidence" value="ECO:0007669"/>
    <property type="project" value="UniProtKB-UniRule"/>
</dbReference>
<dbReference type="RefSeq" id="WP_272999732.1">
    <property type="nucleotide sequence ID" value="NZ_PEBV01000005.1"/>
</dbReference>
<dbReference type="Gene3D" id="2.40.50.140">
    <property type="entry name" value="Nucleic acid-binding proteins"/>
    <property type="match status" value="2"/>
</dbReference>
<keyword evidence="4 8" id="KW-0540">Nuclease</keyword>
<dbReference type="SMART" id="SM00357">
    <property type="entry name" value="CSP"/>
    <property type="match status" value="1"/>
</dbReference>
<name>A0A2T5GDK8_HYDSH</name>
<evidence type="ECO:0000256" key="3">
    <source>
        <dbReference type="ARBA" id="ARBA00022490"/>
    </source>
</evidence>
<dbReference type="PANTHER" id="PTHR23355">
    <property type="entry name" value="RIBONUCLEASE"/>
    <property type="match status" value="1"/>
</dbReference>
<feature type="region of interest" description="Disordered" evidence="9">
    <location>
        <begin position="712"/>
        <end position="776"/>
    </location>
</feature>
<dbReference type="AlphaFoldDB" id="A0A2T5GDK8"/>
<dbReference type="Pfam" id="PF00575">
    <property type="entry name" value="S1"/>
    <property type="match status" value="1"/>
</dbReference>
<dbReference type="InterPro" id="IPR022966">
    <property type="entry name" value="RNase_II/R_CS"/>
</dbReference>
<dbReference type="SUPFAM" id="SSF50249">
    <property type="entry name" value="Nucleic acid-binding proteins"/>
    <property type="match status" value="4"/>
</dbReference>
<keyword evidence="7 8" id="KW-0694">RNA-binding</keyword>
<dbReference type="GO" id="GO:0005829">
    <property type="term" value="C:cytosol"/>
    <property type="evidence" value="ECO:0007669"/>
    <property type="project" value="TreeGrafter"/>
</dbReference>
<dbReference type="PROSITE" id="PS01175">
    <property type="entry name" value="RIBONUCLEASE_II"/>
    <property type="match status" value="1"/>
</dbReference>
<evidence type="ECO:0000256" key="4">
    <source>
        <dbReference type="ARBA" id="ARBA00022722"/>
    </source>
</evidence>
<dbReference type="InterPro" id="IPR013223">
    <property type="entry name" value="RNase_B_OB_dom"/>
</dbReference>
<evidence type="ECO:0000256" key="7">
    <source>
        <dbReference type="ARBA" id="ARBA00022884"/>
    </source>
</evidence>
<comment type="similarity">
    <text evidence="8">Belongs to the RNR ribonuclease family. RNase R subfamily.</text>
</comment>
<dbReference type="CDD" id="cd04471">
    <property type="entry name" value="S1_RNase_R"/>
    <property type="match status" value="1"/>
</dbReference>
<evidence type="ECO:0000313" key="11">
    <source>
        <dbReference type="EMBL" id="PTQ54273.1"/>
    </source>
</evidence>
<comment type="function">
    <text evidence="8">3'-5' exoribonuclease that releases 5'-nucleoside monophosphates and is involved in maturation of structured RNAs.</text>
</comment>
<dbReference type="EC" id="3.1.13.1" evidence="8"/>
<dbReference type="PANTHER" id="PTHR23355:SF9">
    <property type="entry name" value="DIS3-LIKE EXONUCLEASE 2"/>
    <property type="match status" value="1"/>
</dbReference>
<dbReference type="InterPro" id="IPR001900">
    <property type="entry name" value="RNase_II/R"/>
</dbReference>
<evidence type="ECO:0000259" key="10">
    <source>
        <dbReference type="PROSITE" id="PS50126"/>
    </source>
</evidence>
<keyword evidence="5 8" id="KW-0378">Hydrolase</keyword>
<sequence>MESELIALLKSTIRGRPMRRAEIEAALGIQTPEAAERLSDLLRRLEAEGKIVRTRAGRYGLPEMMNLVRGTIEGHRKGFAFLIPDTPGEPDVYIHPGDLNGAWHGDRVLVRINRPAEEGRRMEGEVVRILARAKKEIVGTFHKTPGGGAVVPDDRRIGDVIFVPPDGTLSARQGDKVVVRIERYPTEDVTALGRVVEILGAEGEPGVDIRSIIRKYELPEAFPDDVLAEARALPQAVLPEERIGRRDLTALMTVTIDGEEAKDFDDAVSLEVLGDRLRLYVHIADVAHYVREGTALDREAYRRGTSIYLVDRVIPMLPPELSNGIASLNPGVDRLAITCEMTFDRTGRRLDYVFYPSVIRSDARLTYTDVNRLLREGAVPPDDPLHPFAPMLLEMAALSERLRARRIERGALDFDLEEPHIVLDDRGRPIDVRPRERDKAEMLIEDFMLAANETVAEHIAFRDLPFLYRIHEPPDPEKIQAFLAFISAFGYIVRGAPGRVQPRALQAILNEARGEPEEAIIAQVLLRSMQQARYAATNEGHFGLAAEYYTHFTSPIRRYPDLVVHRLIRRYEFDRDLDPTALAAIREALPDIAEQSSIRERVAMEAERETDALKMAEYMAGRIGDEFDAVISGVTSFGLFVRLPNTIEGLVHVSTMGDDYYHFHERQYALIGEHTGKTYRLGDPVRVRCVGVNIAERTVDFVLVEEGTAPARRRSEGRVKVIRAARPVGDQAAGSAREKGSKKKRGRSRAKKHPSNPDAAPPASPGGGRRKKRSKR</sequence>
<dbReference type="NCBIfam" id="TIGR00358">
    <property type="entry name" value="3_prime_RNase"/>
    <property type="match status" value="1"/>
</dbReference>
<evidence type="ECO:0000256" key="1">
    <source>
        <dbReference type="ARBA" id="ARBA00001849"/>
    </source>
</evidence>
<proteinExistence type="inferred from homology"/>
<dbReference type="InterPro" id="IPR004476">
    <property type="entry name" value="RNase_II/RNase_R"/>
</dbReference>
<dbReference type="NCBIfam" id="TIGR02063">
    <property type="entry name" value="RNase_R"/>
    <property type="match status" value="1"/>
</dbReference>
<keyword evidence="6 8" id="KW-0269">Exonuclease</keyword>
<dbReference type="InterPro" id="IPR003029">
    <property type="entry name" value="S1_domain"/>
</dbReference>
<feature type="domain" description="S1 motif" evidence="10">
    <location>
        <begin position="624"/>
        <end position="704"/>
    </location>
</feature>
<organism evidence="11 12">
    <name type="scientific">Hydrogenibacillus schlegelii</name>
    <name type="common">Bacillus schlegelii</name>
    <dbReference type="NCBI Taxonomy" id="1484"/>
    <lineage>
        <taxon>Bacteria</taxon>
        <taxon>Bacillati</taxon>
        <taxon>Bacillota</taxon>
        <taxon>Bacilli</taxon>
        <taxon>Bacillales</taxon>
        <taxon>Bacillales Family X. Incertae Sedis</taxon>
        <taxon>Hydrogenibacillus</taxon>
    </lineage>
</organism>
<dbReference type="SMART" id="SM00316">
    <property type="entry name" value="S1"/>
    <property type="match status" value="1"/>
</dbReference>
<evidence type="ECO:0000256" key="5">
    <source>
        <dbReference type="ARBA" id="ARBA00022801"/>
    </source>
</evidence>
<dbReference type="GO" id="GO:0006402">
    <property type="term" value="P:mRNA catabolic process"/>
    <property type="evidence" value="ECO:0007669"/>
    <property type="project" value="TreeGrafter"/>
</dbReference>
<evidence type="ECO:0000256" key="6">
    <source>
        <dbReference type="ARBA" id="ARBA00022839"/>
    </source>
</evidence>
<evidence type="ECO:0000256" key="2">
    <source>
        <dbReference type="ARBA" id="ARBA00004496"/>
    </source>
</evidence>
<dbReference type="HAMAP" id="MF_01895">
    <property type="entry name" value="RNase_R"/>
    <property type="match status" value="1"/>
</dbReference>
<dbReference type="Pfam" id="PF00773">
    <property type="entry name" value="RNB"/>
    <property type="match status" value="1"/>
</dbReference>
<keyword evidence="3 8" id="KW-0963">Cytoplasm</keyword>
<accession>A0A2T5GDK8</accession>
<dbReference type="InterPro" id="IPR040476">
    <property type="entry name" value="CSD2"/>
</dbReference>
<feature type="compositionally biased region" description="Basic residues" evidence="9">
    <location>
        <begin position="740"/>
        <end position="754"/>
    </location>
</feature>
<dbReference type="InterPro" id="IPR011129">
    <property type="entry name" value="CSD"/>
</dbReference>
<evidence type="ECO:0000313" key="12">
    <source>
        <dbReference type="Proteomes" id="UP000244180"/>
    </source>
</evidence>
<comment type="subcellular location">
    <subcellularLocation>
        <location evidence="2 8">Cytoplasm</location>
    </subcellularLocation>
</comment>
<dbReference type="InterPro" id="IPR011805">
    <property type="entry name" value="RNase_R"/>
</dbReference>
<dbReference type="SMART" id="SM00955">
    <property type="entry name" value="RNB"/>
    <property type="match status" value="1"/>
</dbReference>